<dbReference type="KEGG" id="slj:EGC82_17340"/>
<dbReference type="InterPro" id="IPR037401">
    <property type="entry name" value="SnoaL-like"/>
</dbReference>
<evidence type="ECO:0000313" key="3">
    <source>
        <dbReference type="EMBL" id="AZG74360.1"/>
    </source>
</evidence>
<sequence>MQGTQSIVDTQSEPLNTDSSASVNGHPAIVDAFINMYQQLNKDNLFLLRQVYHDDICFRDPMHHVEGIEALTHYFANMYQNVINIEFDIKEVVVSADKQQAALYWTMSYTHPKLSKGQLINVEGMSQLKFSDKIYSHRDYFDLGQMLYEQVPFLGGLIGLLKNRVAK</sequence>
<feature type="domain" description="SnoaL-like" evidence="2">
    <location>
        <begin position="36"/>
        <end position="133"/>
    </location>
</feature>
<keyword evidence="4" id="KW-1185">Reference proteome</keyword>
<dbReference type="AlphaFoldDB" id="A0A3G8M007"/>
<protein>
    <submittedName>
        <fullName evidence="3">Nuclear transport factor 2 family protein</fullName>
    </submittedName>
</protein>
<accession>A0A3G8M007</accession>
<dbReference type="SUPFAM" id="SSF54427">
    <property type="entry name" value="NTF2-like"/>
    <property type="match status" value="1"/>
</dbReference>
<dbReference type="Gene3D" id="3.10.450.50">
    <property type="match status" value="1"/>
</dbReference>
<evidence type="ECO:0000256" key="1">
    <source>
        <dbReference type="SAM" id="MobiDB-lite"/>
    </source>
</evidence>
<evidence type="ECO:0000259" key="2">
    <source>
        <dbReference type="Pfam" id="PF12680"/>
    </source>
</evidence>
<name>A0A3G8M007_9GAMM</name>
<dbReference type="OrthoDB" id="1115105at2"/>
<dbReference type="EMBL" id="CP034015">
    <property type="protein sequence ID" value="AZG74360.1"/>
    <property type="molecule type" value="Genomic_DNA"/>
</dbReference>
<dbReference type="InterPro" id="IPR032710">
    <property type="entry name" value="NTF2-like_dom_sf"/>
</dbReference>
<evidence type="ECO:0000313" key="4">
    <source>
        <dbReference type="Proteomes" id="UP000278035"/>
    </source>
</evidence>
<proteinExistence type="predicted"/>
<gene>
    <name evidence="3" type="ORF">EGC82_17340</name>
</gene>
<reference evidence="4" key="1">
    <citation type="submission" date="2018-11" db="EMBL/GenBank/DDBJ databases">
        <title>Shewanella sp. M2.</title>
        <authorList>
            <person name="Hwang Y.J."/>
            <person name="Hwang C.Y."/>
        </authorList>
    </citation>
    <scope>NUCLEOTIDE SEQUENCE [LARGE SCALE GENOMIC DNA]</scope>
    <source>
        <strain evidence="4">LMG 19866</strain>
    </source>
</reference>
<dbReference type="Pfam" id="PF12680">
    <property type="entry name" value="SnoaL_2"/>
    <property type="match status" value="1"/>
</dbReference>
<feature type="region of interest" description="Disordered" evidence="1">
    <location>
        <begin position="1"/>
        <end position="22"/>
    </location>
</feature>
<dbReference type="Proteomes" id="UP000278035">
    <property type="component" value="Chromosome"/>
</dbReference>
<organism evidence="3 4">
    <name type="scientific">Shewanella livingstonensis</name>
    <dbReference type="NCBI Taxonomy" id="150120"/>
    <lineage>
        <taxon>Bacteria</taxon>
        <taxon>Pseudomonadati</taxon>
        <taxon>Pseudomonadota</taxon>
        <taxon>Gammaproteobacteria</taxon>
        <taxon>Alteromonadales</taxon>
        <taxon>Shewanellaceae</taxon>
        <taxon>Shewanella</taxon>
    </lineage>
</organism>